<name>A0ABZ0IL74_9BACT</name>
<dbReference type="Gene3D" id="1.20.1540.10">
    <property type="entry name" value="Rhomboid-like"/>
    <property type="match status" value="1"/>
</dbReference>
<dbReference type="EMBL" id="CP136051">
    <property type="protein sequence ID" value="WOK05778.1"/>
    <property type="molecule type" value="Genomic_DNA"/>
</dbReference>
<feature type="transmembrane region" description="Helical" evidence="7">
    <location>
        <begin position="85"/>
        <end position="103"/>
    </location>
</feature>
<feature type="transmembrane region" description="Helical" evidence="7">
    <location>
        <begin position="115"/>
        <end position="133"/>
    </location>
</feature>
<organism evidence="10 11">
    <name type="scientific">Imperialibacter roseus</name>
    <dbReference type="NCBI Taxonomy" id="1324217"/>
    <lineage>
        <taxon>Bacteria</taxon>
        <taxon>Pseudomonadati</taxon>
        <taxon>Bacteroidota</taxon>
        <taxon>Cytophagia</taxon>
        <taxon>Cytophagales</taxon>
        <taxon>Flammeovirgaceae</taxon>
        <taxon>Imperialibacter</taxon>
    </lineage>
</organism>
<comment type="subcellular location">
    <subcellularLocation>
        <location evidence="1">Membrane</location>
        <topology evidence="1">Multi-pass membrane protein</topology>
    </subcellularLocation>
</comment>
<sequence length="301" mass="33746">MYGNGGLFDDFKNAWSRPNNGLIQLIMINVIIFVALIIFKVILVLSGNPDVYQMILRQFMLPASIDSFIVKPWTLLTYFFTHEGFFHIIFNMLFLFWFGKIIVEYLGDQRAISMYVIGGIVGGLFYILIYNLIPYFHERVAGSVMLGASAGVYAIVVGAATFMPNYTFFLLFLGPVKIKYIAIFYILLSFSQTIGANAGGELAHLGGALMGFIFIRQLQRGNDIGTPVVSVMEWFKGLFKPSPKIRVTHKSTKFTGTKKASASNTKSDQDEIDAILDKISHSGYESLSKEEKQKLFNASKK</sequence>
<comment type="similarity">
    <text evidence="2">Belongs to the peptidase S54 family.</text>
</comment>
<dbReference type="InterPro" id="IPR022764">
    <property type="entry name" value="Peptidase_S54_rhomboid_dom"/>
</dbReference>
<feature type="domain" description="DUF6576" evidence="9">
    <location>
        <begin position="266"/>
        <end position="301"/>
    </location>
</feature>
<evidence type="ECO:0000256" key="2">
    <source>
        <dbReference type="ARBA" id="ARBA00009045"/>
    </source>
</evidence>
<evidence type="ECO:0000256" key="7">
    <source>
        <dbReference type="SAM" id="Phobius"/>
    </source>
</evidence>
<dbReference type="Pfam" id="PF01694">
    <property type="entry name" value="Rhomboid"/>
    <property type="match status" value="1"/>
</dbReference>
<keyword evidence="10" id="KW-0645">Protease</keyword>
<gene>
    <name evidence="10" type="ORF">RT717_22135</name>
</gene>
<keyword evidence="5 7" id="KW-1133">Transmembrane helix</keyword>
<proteinExistence type="inferred from homology"/>
<protein>
    <submittedName>
        <fullName evidence="10">Rhomboid family intramembrane serine protease</fullName>
        <ecNumber evidence="10">3.4.21.-</ecNumber>
    </submittedName>
</protein>
<dbReference type="Pfam" id="PF20216">
    <property type="entry name" value="DUF6576"/>
    <property type="match status" value="1"/>
</dbReference>
<accession>A0ABZ0IL74</accession>
<dbReference type="GO" id="GO:0006508">
    <property type="term" value="P:proteolysis"/>
    <property type="evidence" value="ECO:0007669"/>
    <property type="project" value="UniProtKB-KW"/>
</dbReference>
<evidence type="ECO:0000259" key="8">
    <source>
        <dbReference type="Pfam" id="PF01694"/>
    </source>
</evidence>
<dbReference type="PANTHER" id="PTHR43731">
    <property type="entry name" value="RHOMBOID PROTEASE"/>
    <property type="match status" value="1"/>
</dbReference>
<evidence type="ECO:0000256" key="1">
    <source>
        <dbReference type="ARBA" id="ARBA00004141"/>
    </source>
</evidence>
<dbReference type="PANTHER" id="PTHR43731:SF14">
    <property type="entry name" value="PRESENILIN-ASSOCIATED RHOMBOID-LIKE PROTEIN, MITOCHONDRIAL"/>
    <property type="match status" value="1"/>
</dbReference>
<dbReference type="Proteomes" id="UP001302349">
    <property type="component" value="Chromosome"/>
</dbReference>
<evidence type="ECO:0000256" key="4">
    <source>
        <dbReference type="ARBA" id="ARBA00022801"/>
    </source>
</evidence>
<keyword evidence="4 10" id="KW-0378">Hydrolase</keyword>
<dbReference type="RefSeq" id="WP_317488533.1">
    <property type="nucleotide sequence ID" value="NZ_CP136051.1"/>
</dbReference>
<evidence type="ECO:0000313" key="10">
    <source>
        <dbReference type="EMBL" id="WOK05778.1"/>
    </source>
</evidence>
<evidence type="ECO:0000313" key="11">
    <source>
        <dbReference type="Proteomes" id="UP001302349"/>
    </source>
</evidence>
<dbReference type="InterPro" id="IPR050925">
    <property type="entry name" value="Rhomboid_protease_S54"/>
</dbReference>
<feature type="transmembrane region" description="Helical" evidence="7">
    <location>
        <begin position="22"/>
        <end position="47"/>
    </location>
</feature>
<keyword evidence="6 7" id="KW-0472">Membrane</keyword>
<evidence type="ECO:0000256" key="6">
    <source>
        <dbReference type="ARBA" id="ARBA00023136"/>
    </source>
</evidence>
<reference evidence="10 11" key="1">
    <citation type="journal article" date="2023" name="Microbiol. Resour. Announc.">
        <title>Complete Genome Sequence of Imperialibacter roseus strain P4T.</title>
        <authorList>
            <person name="Tizabi D.R."/>
            <person name="Bachvaroff T."/>
            <person name="Hill R.T."/>
        </authorList>
    </citation>
    <scope>NUCLEOTIDE SEQUENCE [LARGE SCALE GENOMIC DNA]</scope>
    <source>
        <strain evidence="10 11">P4T</strain>
    </source>
</reference>
<dbReference type="InterPro" id="IPR035952">
    <property type="entry name" value="Rhomboid-like_sf"/>
</dbReference>
<evidence type="ECO:0000256" key="5">
    <source>
        <dbReference type="ARBA" id="ARBA00022989"/>
    </source>
</evidence>
<evidence type="ECO:0000256" key="3">
    <source>
        <dbReference type="ARBA" id="ARBA00022692"/>
    </source>
</evidence>
<dbReference type="InterPro" id="IPR046483">
    <property type="entry name" value="DUF6576"/>
</dbReference>
<dbReference type="EC" id="3.4.21.-" evidence="10"/>
<evidence type="ECO:0000259" key="9">
    <source>
        <dbReference type="Pfam" id="PF20216"/>
    </source>
</evidence>
<dbReference type="GO" id="GO:0008233">
    <property type="term" value="F:peptidase activity"/>
    <property type="evidence" value="ECO:0007669"/>
    <property type="project" value="UniProtKB-KW"/>
</dbReference>
<feature type="transmembrane region" description="Helical" evidence="7">
    <location>
        <begin position="168"/>
        <end position="188"/>
    </location>
</feature>
<feature type="transmembrane region" description="Helical" evidence="7">
    <location>
        <begin position="139"/>
        <end position="161"/>
    </location>
</feature>
<dbReference type="SUPFAM" id="SSF144091">
    <property type="entry name" value="Rhomboid-like"/>
    <property type="match status" value="1"/>
</dbReference>
<feature type="domain" description="Peptidase S54 rhomboid" evidence="8">
    <location>
        <begin position="72"/>
        <end position="215"/>
    </location>
</feature>
<keyword evidence="3 7" id="KW-0812">Transmembrane</keyword>
<keyword evidence="11" id="KW-1185">Reference proteome</keyword>